<protein>
    <submittedName>
        <fullName evidence="2">Uncharacterized protein</fullName>
    </submittedName>
</protein>
<evidence type="ECO:0000313" key="3">
    <source>
        <dbReference type="Proteomes" id="UP001149813"/>
    </source>
</evidence>
<dbReference type="OrthoDB" id="10404083at2759"/>
<dbReference type="Proteomes" id="UP001149813">
    <property type="component" value="Unassembled WGS sequence"/>
</dbReference>
<proteinExistence type="predicted"/>
<dbReference type="EMBL" id="JANBOJ010000205">
    <property type="protein sequence ID" value="KAJ1721023.1"/>
    <property type="molecule type" value="Genomic_DNA"/>
</dbReference>
<reference evidence="2" key="1">
    <citation type="submission" date="2022-07" db="EMBL/GenBank/DDBJ databases">
        <title>Phylogenomic reconstructions and comparative analyses of Kickxellomycotina fungi.</title>
        <authorList>
            <person name="Reynolds N.K."/>
            <person name="Stajich J.E."/>
            <person name="Barry K."/>
            <person name="Grigoriev I.V."/>
            <person name="Crous P."/>
            <person name="Smith M.E."/>
        </authorList>
    </citation>
    <scope>NUCLEOTIDE SEQUENCE</scope>
    <source>
        <strain evidence="2">NBRC 32514</strain>
    </source>
</reference>
<comment type="caution">
    <text evidence="2">The sequence shown here is derived from an EMBL/GenBank/DDBJ whole genome shotgun (WGS) entry which is preliminary data.</text>
</comment>
<feature type="region of interest" description="Disordered" evidence="1">
    <location>
        <begin position="54"/>
        <end position="94"/>
    </location>
</feature>
<sequence length="116" mass="12009">MFNQDSKNAQEQLKLLNDPDYLASVSAAMRPLNAFLSSNTGFISSVLSGIPTPTLPVIGGDSDDFDDDSDSDNDSDSDDDKDSDKSGSSKSGAVTTKPIVGILSVVGGLAAYAALF</sequence>
<organism evidence="2 3">
    <name type="scientific">Coemansia erecta</name>
    <dbReference type="NCBI Taxonomy" id="147472"/>
    <lineage>
        <taxon>Eukaryota</taxon>
        <taxon>Fungi</taxon>
        <taxon>Fungi incertae sedis</taxon>
        <taxon>Zoopagomycota</taxon>
        <taxon>Kickxellomycotina</taxon>
        <taxon>Kickxellomycetes</taxon>
        <taxon>Kickxellales</taxon>
        <taxon>Kickxellaceae</taxon>
        <taxon>Coemansia</taxon>
    </lineage>
</organism>
<evidence type="ECO:0000256" key="1">
    <source>
        <dbReference type="SAM" id="MobiDB-lite"/>
    </source>
</evidence>
<feature type="compositionally biased region" description="Acidic residues" evidence="1">
    <location>
        <begin position="61"/>
        <end position="81"/>
    </location>
</feature>
<keyword evidence="3" id="KW-1185">Reference proteome</keyword>
<dbReference type="AlphaFoldDB" id="A0A9W7XYK0"/>
<gene>
    <name evidence="2" type="ORF">LPJ53_004414</name>
</gene>
<accession>A0A9W7XYK0</accession>
<evidence type="ECO:0000313" key="2">
    <source>
        <dbReference type="EMBL" id="KAJ1721023.1"/>
    </source>
</evidence>
<name>A0A9W7XYK0_9FUNG</name>